<dbReference type="InterPro" id="IPR051448">
    <property type="entry name" value="CdaR-like_regulators"/>
</dbReference>
<dbReference type="InterPro" id="IPR041522">
    <property type="entry name" value="CdaR_GGDEF"/>
</dbReference>
<evidence type="ECO:0000259" key="5">
    <source>
        <dbReference type="Pfam" id="PF17853"/>
    </source>
</evidence>
<dbReference type="Proteomes" id="UP000585272">
    <property type="component" value="Unassembled WGS sequence"/>
</dbReference>
<sequence>MEAPMFQFDEHDPAHAPGPVHPDAAARVHALPGGRAAALALAGRLEELTARQLAALARELPEWTVERPDLREPEEAIARGSLRDQLETLRAGDPLPQTCPPWDRELARLAVSVAAPLGPLITTYRTGSALLLDAWMEEVERLDPARDQRLALLRAGSRFFSSYAGCLSKLMIVAYRDERENARRGERQRRAEIVQALLADPQADAGGLGHELDGHHHLALVAWGDDAAAAVTALARELDRAPLLVEQAEGTWWAWLSGPRPLDRALARERLAAWRPPPGTRVALGGEQPGREGFRGSHREARDAHRAAVRRDEPVTRYADVALELLASADEAAARRFVAAELGALDDGRPGGRAVVLRETLAAWFATGHNAAATARALGVHEQTVVNRLRAVEQATGSPVASRRAELETALRLRRHLERRRADGVAALPSPPG</sequence>
<gene>
    <name evidence="6" type="ORF">BDZ31_002812</name>
</gene>
<evidence type="ECO:0000313" key="6">
    <source>
        <dbReference type="EMBL" id="MBB4663223.1"/>
    </source>
</evidence>
<dbReference type="PANTHER" id="PTHR33744:SF1">
    <property type="entry name" value="DNA-BINDING TRANSCRIPTIONAL ACTIVATOR ADER"/>
    <property type="match status" value="1"/>
</dbReference>
<evidence type="ECO:0000256" key="2">
    <source>
        <dbReference type="SAM" id="MobiDB-lite"/>
    </source>
</evidence>
<evidence type="ECO:0000313" key="7">
    <source>
        <dbReference type="Proteomes" id="UP000585272"/>
    </source>
</evidence>
<dbReference type="PANTHER" id="PTHR33744">
    <property type="entry name" value="CARBOHYDRATE DIACID REGULATOR"/>
    <property type="match status" value="1"/>
</dbReference>
<feature type="domain" description="PucR C-terminal helix-turn-helix" evidence="3">
    <location>
        <begin position="357"/>
        <end position="413"/>
    </location>
</feature>
<dbReference type="InterPro" id="IPR025736">
    <property type="entry name" value="PucR_C-HTH_dom"/>
</dbReference>
<comment type="similarity">
    <text evidence="1">Belongs to the CdaR family.</text>
</comment>
<feature type="region of interest" description="Disordered" evidence="2">
    <location>
        <begin position="1"/>
        <end position="21"/>
    </location>
</feature>
<dbReference type="InterPro" id="IPR025751">
    <property type="entry name" value="RsbRD_N_dom"/>
</dbReference>
<feature type="domain" description="RsbT co-antagonist protein RsbRD N-terminal" evidence="4">
    <location>
        <begin position="46"/>
        <end position="190"/>
    </location>
</feature>
<comment type="caution">
    <text evidence="6">The sequence shown here is derived from an EMBL/GenBank/DDBJ whole genome shotgun (WGS) entry which is preliminary data.</text>
</comment>
<evidence type="ECO:0000256" key="1">
    <source>
        <dbReference type="ARBA" id="ARBA00006754"/>
    </source>
</evidence>
<protein>
    <recommendedName>
        <fullName evidence="8">PucR C-terminal helix-turn-helix domain-containing protein</fullName>
    </recommendedName>
</protein>
<dbReference type="Pfam" id="PF17853">
    <property type="entry name" value="GGDEF_2"/>
    <property type="match status" value="1"/>
</dbReference>
<feature type="compositionally biased region" description="Basic and acidic residues" evidence="2">
    <location>
        <begin position="289"/>
        <end position="310"/>
    </location>
</feature>
<dbReference type="InterPro" id="IPR042070">
    <property type="entry name" value="PucR_C-HTH_sf"/>
</dbReference>
<evidence type="ECO:0000259" key="4">
    <source>
        <dbReference type="Pfam" id="PF14361"/>
    </source>
</evidence>
<feature type="domain" description="CdaR GGDEF-like" evidence="5">
    <location>
        <begin position="203"/>
        <end position="306"/>
    </location>
</feature>
<keyword evidence="7" id="KW-1185">Reference proteome</keyword>
<dbReference type="Pfam" id="PF13556">
    <property type="entry name" value="HTH_30"/>
    <property type="match status" value="1"/>
</dbReference>
<organism evidence="6 7">
    <name type="scientific">Conexibacter arvalis</name>
    <dbReference type="NCBI Taxonomy" id="912552"/>
    <lineage>
        <taxon>Bacteria</taxon>
        <taxon>Bacillati</taxon>
        <taxon>Actinomycetota</taxon>
        <taxon>Thermoleophilia</taxon>
        <taxon>Solirubrobacterales</taxon>
        <taxon>Conexibacteraceae</taxon>
        <taxon>Conexibacter</taxon>
    </lineage>
</organism>
<accession>A0A840IG97</accession>
<evidence type="ECO:0000259" key="3">
    <source>
        <dbReference type="Pfam" id="PF13556"/>
    </source>
</evidence>
<proteinExistence type="inferred from homology"/>
<dbReference type="AlphaFoldDB" id="A0A840IG97"/>
<dbReference type="EMBL" id="JACHNU010000003">
    <property type="protein sequence ID" value="MBB4663223.1"/>
    <property type="molecule type" value="Genomic_DNA"/>
</dbReference>
<reference evidence="6 7" key="1">
    <citation type="submission" date="2020-08" db="EMBL/GenBank/DDBJ databases">
        <title>Genomic Encyclopedia of Archaeal and Bacterial Type Strains, Phase II (KMG-II): from individual species to whole genera.</title>
        <authorList>
            <person name="Goeker M."/>
        </authorList>
    </citation>
    <scope>NUCLEOTIDE SEQUENCE [LARGE SCALE GENOMIC DNA]</scope>
    <source>
        <strain evidence="6 7">DSM 23288</strain>
    </source>
</reference>
<dbReference type="Pfam" id="PF14361">
    <property type="entry name" value="RsbRD_N"/>
    <property type="match status" value="1"/>
</dbReference>
<dbReference type="Gene3D" id="1.10.10.2840">
    <property type="entry name" value="PucR C-terminal helix-turn-helix domain"/>
    <property type="match status" value="1"/>
</dbReference>
<feature type="region of interest" description="Disordered" evidence="2">
    <location>
        <begin position="285"/>
        <end position="310"/>
    </location>
</feature>
<evidence type="ECO:0008006" key="8">
    <source>
        <dbReference type="Google" id="ProtNLM"/>
    </source>
</evidence>
<dbReference type="RefSeq" id="WP_183342949.1">
    <property type="nucleotide sequence ID" value="NZ_JACHNU010000003.1"/>
</dbReference>
<name>A0A840IG97_9ACTN</name>